<keyword evidence="3" id="KW-1185">Reference proteome</keyword>
<comment type="caution">
    <text evidence="2">The sequence shown here is derived from an EMBL/GenBank/DDBJ whole genome shotgun (WGS) entry which is preliminary data.</text>
</comment>
<feature type="region of interest" description="Disordered" evidence="1">
    <location>
        <begin position="1"/>
        <end position="25"/>
    </location>
</feature>
<sequence length="125" mass="14092">MAQRPTDRWREQAAEPRSAEGTGFAELYPEPFVSATEQVLKSFESEVRALGSPSDDDVFAAVQRVVEGLNDVDESHDDCDYTTIEREDLCEFIDTVLTEAGIDLDGLAARRGLGRHEITDEWRDW</sequence>
<dbReference type="OrthoDB" id="4205169at2"/>
<dbReference type="EMBL" id="VCKX01000013">
    <property type="protein sequence ID" value="TMR37912.1"/>
    <property type="molecule type" value="Genomic_DNA"/>
</dbReference>
<dbReference type="RefSeq" id="WP_138688720.1">
    <property type="nucleotide sequence ID" value="NZ_JBHSAZ010000097.1"/>
</dbReference>
<evidence type="ECO:0000256" key="1">
    <source>
        <dbReference type="SAM" id="MobiDB-lite"/>
    </source>
</evidence>
<proteinExistence type="predicted"/>
<reference evidence="2 3" key="1">
    <citation type="submission" date="2019-05" db="EMBL/GenBank/DDBJ databases">
        <title>Draft genome sequence of Nonomuraea zeae DSM 100528.</title>
        <authorList>
            <person name="Saricaoglu S."/>
            <person name="Isik K."/>
        </authorList>
    </citation>
    <scope>NUCLEOTIDE SEQUENCE [LARGE SCALE GENOMIC DNA]</scope>
    <source>
        <strain evidence="2 3">DSM 100528</strain>
    </source>
</reference>
<accession>A0A5S4GZ11</accession>
<evidence type="ECO:0000313" key="3">
    <source>
        <dbReference type="Proteomes" id="UP000306628"/>
    </source>
</evidence>
<protein>
    <submittedName>
        <fullName evidence="2">Uncharacterized protein</fullName>
    </submittedName>
</protein>
<name>A0A5S4GZ11_9ACTN</name>
<organism evidence="2 3">
    <name type="scientific">Nonomuraea zeae</name>
    <dbReference type="NCBI Taxonomy" id="1642303"/>
    <lineage>
        <taxon>Bacteria</taxon>
        <taxon>Bacillati</taxon>
        <taxon>Actinomycetota</taxon>
        <taxon>Actinomycetes</taxon>
        <taxon>Streptosporangiales</taxon>
        <taxon>Streptosporangiaceae</taxon>
        <taxon>Nonomuraea</taxon>
    </lineage>
</organism>
<evidence type="ECO:0000313" key="2">
    <source>
        <dbReference type="EMBL" id="TMR37912.1"/>
    </source>
</evidence>
<dbReference type="AlphaFoldDB" id="A0A5S4GZ11"/>
<gene>
    <name evidence="2" type="ORF">ETD85_06745</name>
</gene>
<dbReference type="Proteomes" id="UP000306628">
    <property type="component" value="Unassembled WGS sequence"/>
</dbReference>
<feature type="compositionally biased region" description="Basic and acidic residues" evidence="1">
    <location>
        <begin position="1"/>
        <end position="18"/>
    </location>
</feature>